<gene>
    <name evidence="2" type="ORF">NFI88_05610</name>
</gene>
<protein>
    <submittedName>
        <fullName evidence="2">Uncharacterized protein</fullName>
    </submittedName>
</protein>
<evidence type="ECO:0000313" key="2">
    <source>
        <dbReference type="EMBL" id="MCQ8240319.1"/>
    </source>
</evidence>
<evidence type="ECO:0000313" key="3">
    <source>
        <dbReference type="Proteomes" id="UP001524547"/>
    </source>
</evidence>
<evidence type="ECO:0000256" key="1">
    <source>
        <dbReference type="SAM" id="SignalP"/>
    </source>
</evidence>
<organism evidence="2 3">
    <name type="scientific">Rhizosaccharibacter radicis</name>
    <dbReference type="NCBI Taxonomy" id="2782605"/>
    <lineage>
        <taxon>Bacteria</taxon>
        <taxon>Pseudomonadati</taxon>
        <taxon>Pseudomonadota</taxon>
        <taxon>Alphaproteobacteria</taxon>
        <taxon>Acetobacterales</taxon>
        <taxon>Acetobacteraceae</taxon>
        <taxon>Rhizosaccharibacter</taxon>
    </lineage>
</organism>
<sequence>MNLPQNFLAFVFLIMMFGSAHAEHDLCSGIRTTGGDDPLPLIATAEVSSAKSFFKNIPSTSCQGPYCQFPDKPYVIKGDHVFLVFGIGVGGKGLSYSCAEYPFNNNRKGRTSVFGWLPMSDLQPMAARKTSASDWVGNWAERTSLIKIIQKDNGLVVSGHSSWQKGNSVRFTGDFSSHASITGNTVTITDGGCKLEAVRDQSWMVVIDNQRCGGRNVSFTGFYRRKH</sequence>
<comment type="caution">
    <text evidence="2">The sequence shown here is derived from an EMBL/GenBank/DDBJ whole genome shotgun (WGS) entry which is preliminary data.</text>
</comment>
<keyword evidence="3" id="KW-1185">Reference proteome</keyword>
<dbReference type="RefSeq" id="WP_422919050.1">
    <property type="nucleotide sequence ID" value="NZ_JAMZEJ010000003.1"/>
</dbReference>
<accession>A0ABT1VVF1</accession>
<reference evidence="2 3" key="1">
    <citation type="submission" date="2022-06" db="EMBL/GenBank/DDBJ databases">
        <title>Rhizosaccharibacter gen. nov. sp. nov. KSS12, endophytic bacteria isolated from sugarcane.</title>
        <authorList>
            <person name="Pitiwittayakul N."/>
        </authorList>
    </citation>
    <scope>NUCLEOTIDE SEQUENCE [LARGE SCALE GENOMIC DNA]</scope>
    <source>
        <strain evidence="2 3">KSS12</strain>
    </source>
</reference>
<keyword evidence="1" id="KW-0732">Signal</keyword>
<dbReference type="EMBL" id="JAMZEJ010000003">
    <property type="protein sequence ID" value="MCQ8240319.1"/>
    <property type="molecule type" value="Genomic_DNA"/>
</dbReference>
<dbReference type="Proteomes" id="UP001524547">
    <property type="component" value="Unassembled WGS sequence"/>
</dbReference>
<feature type="signal peptide" evidence="1">
    <location>
        <begin position="1"/>
        <end position="22"/>
    </location>
</feature>
<name>A0ABT1VVF1_9PROT</name>
<feature type="chain" id="PRO_5047175451" evidence="1">
    <location>
        <begin position="23"/>
        <end position="227"/>
    </location>
</feature>
<proteinExistence type="predicted"/>